<evidence type="ECO:0000313" key="2">
    <source>
        <dbReference type="Proteomes" id="UP001330827"/>
    </source>
</evidence>
<reference evidence="1 2" key="1">
    <citation type="submission" date="2022-10" db="EMBL/GenBank/DDBJ databases">
        <title>The complete genomes of actinobacterial strains from the NBC collection.</title>
        <authorList>
            <person name="Joergensen T.S."/>
            <person name="Alvarez Arevalo M."/>
            <person name="Sterndorff E.B."/>
            <person name="Faurdal D."/>
            <person name="Vuksanovic O."/>
            <person name="Mourched A.-S."/>
            <person name="Charusanti P."/>
            <person name="Shaw S."/>
            <person name="Blin K."/>
            <person name="Weber T."/>
        </authorList>
    </citation>
    <scope>NUCLEOTIDE SEQUENCE [LARGE SCALE GENOMIC DNA]</scope>
    <source>
        <strain evidence="1 2">NBC 01769</strain>
    </source>
</reference>
<sequence length="51" mass="5194">MSTDDLAHAGEVIGFPATGTGDTALVRFGPSAFPTLPATLVYSVTINRSLG</sequence>
<name>A0ABZ1G633_9ACTN</name>
<dbReference type="RefSeq" id="WP_167523527.1">
    <property type="nucleotide sequence ID" value="NZ_CP109114.1"/>
</dbReference>
<dbReference type="Proteomes" id="UP001330827">
    <property type="component" value="Chromosome"/>
</dbReference>
<protein>
    <submittedName>
        <fullName evidence="1">Uncharacterized protein</fullName>
    </submittedName>
</protein>
<gene>
    <name evidence="1" type="ORF">OIE64_18970</name>
</gene>
<proteinExistence type="predicted"/>
<keyword evidence="2" id="KW-1185">Reference proteome</keyword>
<evidence type="ECO:0000313" key="1">
    <source>
        <dbReference type="EMBL" id="WSC14713.1"/>
    </source>
</evidence>
<organism evidence="1 2">
    <name type="scientific">Streptomyces brevispora</name>
    <dbReference type="NCBI Taxonomy" id="887462"/>
    <lineage>
        <taxon>Bacteria</taxon>
        <taxon>Bacillati</taxon>
        <taxon>Actinomycetota</taxon>
        <taxon>Actinomycetes</taxon>
        <taxon>Kitasatosporales</taxon>
        <taxon>Streptomycetaceae</taxon>
        <taxon>Streptomyces</taxon>
    </lineage>
</organism>
<accession>A0ABZ1G633</accession>
<dbReference type="EMBL" id="CP109114">
    <property type="protein sequence ID" value="WSC14713.1"/>
    <property type="molecule type" value="Genomic_DNA"/>
</dbReference>